<feature type="transmembrane region" description="Helical" evidence="1">
    <location>
        <begin position="88"/>
        <end position="106"/>
    </location>
</feature>
<dbReference type="RefSeq" id="WP_378217299.1">
    <property type="nucleotide sequence ID" value="NZ_JBHRTK010000001.1"/>
</dbReference>
<keyword evidence="1" id="KW-1133">Transmembrane helix</keyword>
<evidence type="ECO:0000256" key="1">
    <source>
        <dbReference type="SAM" id="Phobius"/>
    </source>
</evidence>
<feature type="signal peptide" evidence="2">
    <location>
        <begin position="1"/>
        <end position="17"/>
    </location>
</feature>
<name>A0ABV7K2U7_9HYPH</name>
<proteinExistence type="predicted"/>
<dbReference type="Proteomes" id="UP001595583">
    <property type="component" value="Unassembled WGS sequence"/>
</dbReference>
<evidence type="ECO:0000313" key="3">
    <source>
        <dbReference type="EMBL" id="MFC3204633.1"/>
    </source>
</evidence>
<evidence type="ECO:0008006" key="5">
    <source>
        <dbReference type="Google" id="ProtNLM"/>
    </source>
</evidence>
<gene>
    <name evidence="3" type="ORF">ACFOHJ_00170</name>
</gene>
<feature type="transmembrane region" description="Helical" evidence="1">
    <location>
        <begin position="61"/>
        <end position="82"/>
    </location>
</feature>
<keyword evidence="4" id="KW-1185">Reference proteome</keyword>
<dbReference type="SUPFAM" id="SSF103481">
    <property type="entry name" value="Multidrug resistance efflux transporter EmrE"/>
    <property type="match status" value="1"/>
</dbReference>
<comment type="caution">
    <text evidence="3">The sequence shown here is derived from an EMBL/GenBank/DDBJ whole genome shotgun (WGS) entry which is preliminary data.</text>
</comment>
<protein>
    <recommendedName>
        <fullName evidence="5">EamA-like transporter family protein</fullName>
    </recommendedName>
</protein>
<feature type="chain" id="PRO_5047263574" description="EamA-like transporter family protein" evidence="2">
    <location>
        <begin position="18"/>
        <end position="108"/>
    </location>
</feature>
<keyword evidence="2" id="KW-0732">Signal</keyword>
<sequence>MSTLSFLLLFLSTFAFIAGGSAAKSWALSDNNWGLLVLTLALYSAGNLIMLRLVRDLGMGVALSLSGFVQLLAVNVVAFFIFGESIAPLHAAGLVLGIVAVALMTYPV</sequence>
<keyword evidence="1" id="KW-0812">Transmembrane</keyword>
<accession>A0ABV7K2U7</accession>
<evidence type="ECO:0000256" key="2">
    <source>
        <dbReference type="SAM" id="SignalP"/>
    </source>
</evidence>
<dbReference type="InterPro" id="IPR037185">
    <property type="entry name" value="EmrE-like"/>
</dbReference>
<reference evidence="4" key="1">
    <citation type="journal article" date="2019" name="Int. J. Syst. Evol. Microbiol.">
        <title>The Global Catalogue of Microorganisms (GCM) 10K type strain sequencing project: providing services to taxonomists for standard genome sequencing and annotation.</title>
        <authorList>
            <consortium name="The Broad Institute Genomics Platform"/>
            <consortium name="The Broad Institute Genome Sequencing Center for Infectious Disease"/>
            <person name="Wu L."/>
            <person name="Ma J."/>
        </authorList>
    </citation>
    <scope>NUCLEOTIDE SEQUENCE [LARGE SCALE GENOMIC DNA]</scope>
    <source>
        <strain evidence="4">KCTC 52165</strain>
    </source>
</reference>
<keyword evidence="1" id="KW-0472">Membrane</keyword>
<dbReference type="Gene3D" id="1.10.3730.20">
    <property type="match status" value="1"/>
</dbReference>
<feature type="transmembrane region" description="Helical" evidence="1">
    <location>
        <begin position="33"/>
        <end position="54"/>
    </location>
</feature>
<organism evidence="3 4">
    <name type="scientific">Aquamicrobium soli</name>
    <dbReference type="NCBI Taxonomy" id="1811518"/>
    <lineage>
        <taxon>Bacteria</taxon>
        <taxon>Pseudomonadati</taxon>
        <taxon>Pseudomonadota</taxon>
        <taxon>Alphaproteobacteria</taxon>
        <taxon>Hyphomicrobiales</taxon>
        <taxon>Phyllobacteriaceae</taxon>
        <taxon>Aquamicrobium</taxon>
    </lineage>
</organism>
<dbReference type="EMBL" id="JBHRTK010000001">
    <property type="protein sequence ID" value="MFC3204633.1"/>
    <property type="molecule type" value="Genomic_DNA"/>
</dbReference>
<evidence type="ECO:0000313" key="4">
    <source>
        <dbReference type="Proteomes" id="UP001595583"/>
    </source>
</evidence>